<keyword evidence="2" id="KW-1185">Reference proteome</keyword>
<name>A0A158E9H9_9BURK</name>
<dbReference type="EMBL" id="FCOB02000059">
    <property type="protein sequence ID" value="SAL03529.1"/>
    <property type="molecule type" value="Genomic_DNA"/>
</dbReference>
<protein>
    <submittedName>
        <fullName evidence="1">Uncharacterized protein</fullName>
    </submittedName>
</protein>
<accession>A0A158E9H9</accession>
<reference evidence="1" key="1">
    <citation type="submission" date="2016-01" db="EMBL/GenBank/DDBJ databases">
        <authorList>
            <person name="Peeters C."/>
        </authorList>
    </citation>
    <scope>NUCLEOTIDE SEQUENCE [LARGE SCALE GENOMIC DNA]</scope>
    <source>
        <strain evidence="1">LMG 29326</strain>
    </source>
</reference>
<proteinExistence type="predicted"/>
<evidence type="ECO:0000313" key="1">
    <source>
        <dbReference type="EMBL" id="SAL03529.1"/>
    </source>
</evidence>
<evidence type="ECO:0000313" key="2">
    <source>
        <dbReference type="Proteomes" id="UP000054978"/>
    </source>
</evidence>
<dbReference type="Proteomes" id="UP000054978">
    <property type="component" value="Unassembled WGS sequence"/>
</dbReference>
<gene>
    <name evidence="1" type="ORF">AWB83_06820</name>
</gene>
<sequence length="62" mass="6343">MCVPCQPLTANAYYKVTVTGSLANTSITTPTMCSVSCSFATGSAIAATSKAPGRSRLPPVFN</sequence>
<comment type="caution">
    <text evidence="1">The sequence shown here is derived from an EMBL/GenBank/DDBJ whole genome shotgun (WGS) entry which is preliminary data.</text>
</comment>
<organism evidence="1 2">
    <name type="scientific">Caballeronia ptereochthonis</name>
    <dbReference type="NCBI Taxonomy" id="1777144"/>
    <lineage>
        <taxon>Bacteria</taxon>
        <taxon>Pseudomonadati</taxon>
        <taxon>Pseudomonadota</taxon>
        <taxon>Betaproteobacteria</taxon>
        <taxon>Burkholderiales</taxon>
        <taxon>Burkholderiaceae</taxon>
        <taxon>Caballeronia</taxon>
    </lineage>
</organism>
<dbReference type="AlphaFoldDB" id="A0A158E9H9"/>